<dbReference type="AlphaFoldDB" id="A0AAV2SKS2"/>
<comment type="caution">
    <text evidence="1">The sequence shown here is derived from an EMBL/GenBank/DDBJ whole genome shotgun (WGS) entry which is preliminary data.</text>
</comment>
<dbReference type="EMBL" id="CAXKWB010080638">
    <property type="protein sequence ID" value="CAL4205040.1"/>
    <property type="molecule type" value="Genomic_DNA"/>
</dbReference>
<name>A0AAV2SKS2_MEGNR</name>
<dbReference type="Proteomes" id="UP001497623">
    <property type="component" value="Unassembled WGS sequence"/>
</dbReference>
<evidence type="ECO:0000313" key="2">
    <source>
        <dbReference type="Proteomes" id="UP001497623"/>
    </source>
</evidence>
<sequence>MYSQSQSIVRLRDPQLSATEKKSIRSEITEKLIQLVASKEKIPPLMNYVIGPIYAKTKLTICLRPELDEFQNPKVFMDFVMDELYIGLSRHQFSCGMAIAESFDRMNRSSKFREFRPEVKEKKENARIW</sequence>
<feature type="non-terminal residue" evidence="1">
    <location>
        <position position="129"/>
    </location>
</feature>
<proteinExistence type="predicted"/>
<accession>A0AAV2SKS2</accession>
<protein>
    <submittedName>
        <fullName evidence="1">Uncharacterized protein</fullName>
    </submittedName>
</protein>
<reference evidence="1 2" key="1">
    <citation type="submission" date="2024-05" db="EMBL/GenBank/DDBJ databases">
        <authorList>
            <person name="Wallberg A."/>
        </authorList>
    </citation>
    <scope>NUCLEOTIDE SEQUENCE [LARGE SCALE GENOMIC DNA]</scope>
</reference>
<gene>
    <name evidence="1" type="ORF">MNOR_LOCUS37898</name>
</gene>
<keyword evidence="2" id="KW-1185">Reference proteome</keyword>
<organism evidence="1 2">
    <name type="scientific">Meganyctiphanes norvegica</name>
    <name type="common">Northern krill</name>
    <name type="synonym">Thysanopoda norvegica</name>
    <dbReference type="NCBI Taxonomy" id="48144"/>
    <lineage>
        <taxon>Eukaryota</taxon>
        <taxon>Metazoa</taxon>
        <taxon>Ecdysozoa</taxon>
        <taxon>Arthropoda</taxon>
        <taxon>Crustacea</taxon>
        <taxon>Multicrustacea</taxon>
        <taxon>Malacostraca</taxon>
        <taxon>Eumalacostraca</taxon>
        <taxon>Eucarida</taxon>
        <taxon>Euphausiacea</taxon>
        <taxon>Euphausiidae</taxon>
        <taxon>Meganyctiphanes</taxon>
    </lineage>
</organism>
<evidence type="ECO:0000313" key="1">
    <source>
        <dbReference type="EMBL" id="CAL4205040.1"/>
    </source>
</evidence>